<dbReference type="InterPro" id="IPR050237">
    <property type="entry name" value="ATP-dep_AMP-bd_enzyme"/>
</dbReference>
<evidence type="ECO:0000259" key="2">
    <source>
        <dbReference type="Pfam" id="PF13193"/>
    </source>
</evidence>
<dbReference type="Proteomes" id="UP000655287">
    <property type="component" value="Unassembled WGS sequence"/>
</dbReference>
<feature type="domain" description="AMP-binding enzyme C-terminal" evidence="2">
    <location>
        <begin position="300"/>
        <end position="372"/>
    </location>
</feature>
<dbReference type="PROSITE" id="PS00455">
    <property type="entry name" value="AMP_BINDING"/>
    <property type="match status" value="1"/>
</dbReference>
<dbReference type="Gene3D" id="3.30.300.30">
    <property type="match status" value="1"/>
</dbReference>
<name>A0A919V0K9_9ACTN</name>
<keyword evidence="3" id="KW-0436">Ligase</keyword>
<dbReference type="Pfam" id="PF00501">
    <property type="entry name" value="AMP-binding"/>
    <property type="match status" value="1"/>
</dbReference>
<dbReference type="SUPFAM" id="SSF56801">
    <property type="entry name" value="Acetyl-CoA synthetase-like"/>
    <property type="match status" value="1"/>
</dbReference>
<dbReference type="GO" id="GO:0016878">
    <property type="term" value="F:acid-thiol ligase activity"/>
    <property type="evidence" value="ECO:0007669"/>
    <property type="project" value="UniProtKB-ARBA"/>
</dbReference>
<feature type="domain" description="AMP-dependent synthetase/ligase" evidence="1">
    <location>
        <begin position="70"/>
        <end position="220"/>
    </location>
</feature>
<dbReference type="EMBL" id="BOOU01000053">
    <property type="protein sequence ID" value="GII78869.1"/>
    <property type="molecule type" value="Genomic_DNA"/>
</dbReference>
<dbReference type="PANTHER" id="PTHR43767:SF1">
    <property type="entry name" value="NONRIBOSOMAL PEPTIDE SYNTHASE PES1 (EUROFUNG)-RELATED"/>
    <property type="match status" value="1"/>
</dbReference>
<evidence type="ECO:0000313" key="4">
    <source>
        <dbReference type="Proteomes" id="UP000655287"/>
    </source>
</evidence>
<dbReference type="InterPro" id="IPR045851">
    <property type="entry name" value="AMP-bd_C_sf"/>
</dbReference>
<organism evidence="3 4">
    <name type="scientific">Sphaerisporangium rufum</name>
    <dbReference type="NCBI Taxonomy" id="1381558"/>
    <lineage>
        <taxon>Bacteria</taxon>
        <taxon>Bacillati</taxon>
        <taxon>Actinomycetota</taxon>
        <taxon>Actinomycetes</taxon>
        <taxon>Streptosporangiales</taxon>
        <taxon>Streptosporangiaceae</taxon>
        <taxon>Sphaerisporangium</taxon>
    </lineage>
</organism>
<dbReference type="InterPro" id="IPR020845">
    <property type="entry name" value="AMP-binding_CS"/>
</dbReference>
<sequence length="392" mass="39784">MHAVVLPAGPPLFDLVRRALHDDGPAIVPLDPDLPAPALRDVLAAVRPTHLVTAEGTRTVPDGVPAGAGTAVVITTSGSTGPPKGVELSAAALSAAAAASLRRLSAGPGERWLCCLPPSHVSGLQVLVRSLLAGSEPLIHPGFSPAAVAAAGADHVSLVPTQLRRLIDHGADLSRFRTVLLGGAAAPPGLLAAARRAGGRVVTTYGMSETCGGCVYDGVPLDGVEVAAGPGDGRIMIRGPVLFTGYRLRPDLTAAARPDGWFRTADLGVVAGGRLRVSGRADDVINTGGRKVTAGAVAGVLAGDPAVREAVVVGRPHPDWGEEVVAVVVPADPAAPPSLPGLRALVKAGLPAYAAPRALMVVDRLPLLPNGKPDIVQIRRDISRFASTAEVS</sequence>
<proteinExistence type="predicted"/>
<dbReference type="Gene3D" id="3.40.50.12780">
    <property type="entry name" value="N-terminal domain of ligase-like"/>
    <property type="match status" value="1"/>
</dbReference>
<reference evidence="3" key="1">
    <citation type="submission" date="2021-01" db="EMBL/GenBank/DDBJ databases">
        <title>Whole genome shotgun sequence of Sphaerisporangium rufum NBRC 109079.</title>
        <authorList>
            <person name="Komaki H."/>
            <person name="Tamura T."/>
        </authorList>
    </citation>
    <scope>NUCLEOTIDE SEQUENCE</scope>
    <source>
        <strain evidence="3">NBRC 109079</strain>
    </source>
</reference>
<gene>
    <name evidence="3" type="primary">menE_2</name>
    <name evidence="3" type="ORF">Sru01_38510</name>
</gene>
<dbReference type="InterPro" id="IPR000873">
    <property type="entry name" value="AMP-dep_synth/lig_dom"/>
</dbReference>
<protein>
    <submittedName>
        <fullName evidence="3">O-succinylbenzoic acid--CoA ligase</fullName>
    </submittedName>
</protein>
<dbReference type="InterPro" id="IPR042099">
    <property type="entry name" value="ANL_N_sf"/>
</dbReference>
<accession>A0A919V0K9</accession>
<evidence type="ECO:0000259" key="1">
    <source>
        <dbReference type="Pfam" id="PF00501"/>
    </source>
</evidence>
<dbReference type="PANTHER" id="PTHR43767">
    <property type="entry name" value="LONG-CHAIN-FATTY-ACID--COA LIGASE"/>
    <property type="match status" value="1"/>
</dbReference>
<dbReference type="InterPro" id="IPR025110">
    <property type="entry name" value="AMP-bd_C"/>
</dbReference>
<dbReference type="Pfam" id="PF13193">
    <property type="entry name" value="AMP-binding_C"/>
    <property type="match status" value="1"/>
</dbReference>
<dbReference type="AlphaFoldDB" id="A0A919V0K9"/>
<comment type="caution">
    <text evidence="3">The sequence shown here is derived from an EMBL/GenBank/DDBJ whole genome shotgun (WGS) entry which is preliminary data.</text>
</comment>
<keyword evidence="4" id="KW-1185">Reference proteome</keyword>
<evidence type="ECO:0000313" key="3">
    <source>
        <dbReference type="EMBL" id="GII78869.1"/>
    </source>
</evidence>